<dbReference type="GO" id="GO:0006427">
    <property type="term" value="P:histidyl-tRNA aminoacylation"/>
    <property type="evidence" value="ECO:0007669"/>
    <property type="project" value="InterPro"/>
</dbReference>
<gene>
    <name evidence="7" type="ORF">LCGC14_1719200</name>
</gene>
<evidence type="ECO:0000256" key="1">
    <source>
        <dbReference type="ARBA" id="ARBA00008226"/>
    </source>
</evidence>
<dbReference type="AlphaFoldDB" id="A0A0F9KCT1"/>
<dbReference type="InterPro" id="IPR004516">
    <property type="entry name" value="HisRS/HisZ"/>
</dbReference>
<evidence type="ECO:0000256" key="2">
    <source>
        <dbReference type="ARBA" id="ARBA00012815"/>
    </source>
</evidence>
<evidence type="ECO:0000256" key="4">
    <source>
        <dbReference type="ARBA" id="ARBA00030619"/>
    </source>
</evidence>
<dbReference type="InterPro" id="IPR015807">
    <property type="entry name" value="His-tRNA-ligase"/>
</dbReference>
<accession>A0A0F9KCT1</accession>
<dbReference type="CDD" id="cd00773">
    <property type="entry name" value="HisRS-like_core"/>
    <property type="match status" value="1"/>
</dbReference>
<evidence type="ECO:0000313" key="7">
    <source>
        <dbReference type="EMBL" id="KKM13150.1"/>
    </source>
</evidence>
<feature type="non-terminal residue" evidence="7">
    <location>
        <position position="1"/>
    </location>
</feature>
<dbReference type="Gene3D" id="3.40.50.800">
    <property type="entry name" value="Anticodon-binding domain"/>
    <property type="match status" value="1"/>
</dbReference>
<evidence type="ECO:0000259" key="6">
    <source>
        <dbReference type="PROSITE" id="PS50862"/>
    </source>
</evidence>
<dbReference type="EMBL" id="LAZR01015442">
    <property type="protein sequence ID" value="KKM13150.1"/>
    <property type="molecule type" value="Genomic_DNA"/>
</dbReference>
<feature type="domain" description="Aminoacyl-transfer RNA synthetases class-II family profile" evidence="6">
    <location>
        <begin position="22"/>
        <end position="242"/>
    </location>
</feature>
<dbReference type="GO" id="GO:0005737">
    <property type="term" value="C:cytoplasm"/>
    <property type="evidence" value="ECO:0007669"/>
    <property type="project" value="InterPro"/>
</dbReference>
<comment type="similarity">
    <text evidence="1">Belongs to the class-II aminoacyl-tRNA synthetase family.</text>
</comment>
<name>A0A0F9KCT1_9ZZZZ</name>
<dbReference type="InterPro" id="IPR036621">
    <property type="entry name" value="Anticodon-bd_dom_sf"/>
</dbReference>
<dbReference type="InterPro" id="IPR006195">
    <property type="entry name" value="aa-tRNA-synth_II"/>
</dbReference>
<dbReference type="GO" id="GO:0005524">
    <property type="term" value="F:ATP binding"/>
    <property type="evidence" value="ECO:0007669"/>
    <property type="project" value="InterPro"/>
</dbReference>
<organism evidence="7">
    <name type="scientific">marine sediment metagenome</name>
    <dbReference type="NCBI Taxonomy" id="412755"/>
    <lineage>
        <taxon>unclassified sequences</taxon>
        <taxon>metagenomes</taxon>
        <taxon>ecological metagenomes</taxon>
    </lineage>
</organism>
<dbReference type="InterPro" id="IPR045864">
    <property type="entry name" value="aa-tRNA-synth_II/BPL/LPL"/>
</dbReference>
<keyword evidence="3" id="KW-0547">Nucleotide-binding</keyword>
<dbReference type="NCBIfam" id="TIGR00442">
    <property type="entry name" value="hisS"/>
    <property type="match status" value="1"/>
</dbReference>
<comment type="caution">
    <text evidence="7">The sequence shown here is derived from an EMBL/GenBank/DDBJ whole genome shotgun (WGS) entry which is preliminary data.</text>
</comment>
<proteinExistence type="inferred from homology"/>
<dbReference type="GO" id="GO:0004821">
    <property type="term" value="F:histidine-tRNA ligase activity"/>
    <property type="evidence" value="ECO:0007669"/>
    <property type="project" value="UniProtKB-EC"/>
</dbReference>
<dbReference type="Gene3D" id="3.30.930.10">
    <property type="entry name" value="Bira Bifunctional Protein, Domain 2"/>
    <property type="match status" value="1"/>
</dbReference>
<dbReference type="Pfam" id="PF13393">
    <property type="entry name" value="tRNA-synt_His"/>
    <property type="match status" value="1"/>
</dbReference>
<sequence length="342" mass="39365">GTASVMRAFIENNLSQEKKFHKLYYMGPMFRYDRPQKGRYRQHHQLGVEIIGDKSFEIDAEVIDMLVTLFKRLELKNLKLLINSIGDLETRTNYKKALLDFLKPNFENLSEESKARFDKNPMRILDSKDERDKKILKEAPSILDFLSDAAKKHFENLLNLLDKLDIKYEVDSKLVRGLDYYDDTVFEVVSEKLGGAQNSLGGGGRYNSLLKSLGGPDLPGIGFACGLERILQTMIEEEVYFPEKEGPFLYIIPIGEDAKDFAILLAKDLRHHKISVDIDLNAKKSQKSLSLADKLNAKNALILADDEMQKKVASFKNLDKREQQEIKFEDLKNFIRDKFYKL</sequence>
<dbReference type="EC" id="6.1.1.21" evidence="2"/>
<dbReference type="SUPFAM" id="SSF52954">
    <property type="entry name" value="Class II aaRS ABD-related"/>
    <property type="match status" value="1"/>
</dbReference>
<dbReference type="PANTHER" id="PTHR43707">
    <property type="entry name" value="HISTIDYL-TRNA SYNTHETASE"/>
    <property type="match status" value="1"/>
</dbReference>
<dbReference type="PIRSF" id="PIRSF001549">
    <property type="entry name" value="His-tRNA_synth"/>
    <property type="match status" value="1"/>
</dbReference>
<dbReference type="PROSITE" id="PS50862">
    <property type="entry name" value="AA_TRNA_LIGASE_II"/>
    <property type="match status" value="1"/>
</dbReference>
<comment type="catalytic activity">
    <reaction evidence="5">
        <text>tRNA(His) + L-histidine + ATP = L-histidyl-tRNA(His) + AMP + diphosphate + H(+)</text>
        <dbReference type="Rhea" id="RHEA:17313"/>
        <dbReference type="Rhea" id="RHEA-COMP:9665"/>
        <dbReference type="Rhea" id="RHEA-COMP:9689"/>
        <dbReference type="ChEBI" id="CHEBI:15378"/>
        <dbReference type="ChEBI" id="CHEBI:30616"/>
        <dbReference type="ChEBI" id="CHEBI:33019"/>
        <dbReference type="ChEBI" id="CHEBI:57595"/>
        <dbReference type="ChEBI" id="CHEBI:78442"/>
        <dbReference type="ChEBI" id="CHEBI:78527"/>
        <dbReference type="ChEBI" id="CHEBI:456215"/>
        <dbReference type="EC" id="6.1.1.21"/>
    </reaction>
</comment>
<dbReference type="InterPro" id="IPR041715">
    <property type="entry name" value="HisRS-like_core"/>
</dbReference>
<evidence type="ECO:0000256" key="5">
    <source>
        <dbReference type="ARBA" id="ARBA00047639"/>
    </source>
</evidence>
<dbReference type="InterPro" id="IPR004154">
    <property type="entry name" value="Anticodon-bd"/>
</dbReference>
<dbReference type="PANTHER" id="PTHR43707:SF1">
    <property type="entry name" value="HISTIDINE--TRNA LIGASE, MITOCHONDRIAL-RELATED"/>
    <property type="match status" value="1"/>
</dbReference>
<evidence type="ECO:0000256" key="3">
    <source>
        <dbReference type="ARBA" id="ARBA00022741"/>
    </source>
</evidence>
<dbReference type="SUPFAM" id="SSF55681">
    <property type="entry name" value="Class II aaRS and biotin synthetases"/>
    <property type="match status" value="1"/>
</dbReference>
<protein>
    <recommendedName>
        <fullName evidence="2">histidine--tRNA ligase</fullName>
        <ecNumber evidence="2">6.1.1.21</ecNumber>
    </recommendedName>
    <alternativeName>
        <fullName evidence="4">Histidyl-tRNA synthetase</fullName>
    </alternativeName>
</protein>
<dbReference type="Pfam" id="PF03129">
    <property type="entry name" value="HGTP_anticodon"/>
    <property type="match status" value="1"/>
</dbReference>
<reference evidence="7" key="1">
    <citation type="journal article" date="2015" name="Nature">
        <title>Complex archaea that bridge the gap between prokaryotes and eukaryotes.</title>
        <authorList>
            <person name="Spang A."/>
            <person name="Saw J.H."/>
            <person name="Jorgensen S.L."/>
            <person name="Zaremba-Niedzwiedzka K."/>
            <person name="Martijn J."/>
            <person name="Lind A.E."/>
            <person name="van Eijk R."/>
            <person name="Schleper C."/>
            <person name="Guy L."/>
            <person name="Ettema T.J."/>
        </authorList>
    </citation>
    <scope>NUCLEOTIDE SEQUENCE</scope>
</reference>